<organism evidence="2 3">
    <name type="scientific">Fusarium venenatum</name>
    <dbReference type="NCBI Taxonomy" id="56646"/>
    <lineage>
        <taxon>Eukaryota</taxon>
        <taxon>Fungi</taxon>
        <taxon>Dikarya</taxon>
        <taxon>Ascomycota</taxon>
        <taxon>Pezizomycotina</taxon>
        <taxon>Sordariomycetes</taxon>
        <taxon>Hypocreomycetidae</taxon>
        <taxon>Hypocreales</taxon>
        <taxon>Nectriaceae</taxon>
        <taxon>Fusarium</taxon>
    </lineage>
</organism>
<dbReference type="AlphaFoldDB" id="A0A2L2SSA5"/>
<evidence type="ECO:0000313" key="2">
    <source>
        <dbReference type="EMBL" id="CEI59974.1"/>
    </source>
</evidence>
<reference evidence="3" key="1">
    <citation type="submission" date="2014-10" db="EMBL/GenBank/DDBJ databases">
        <authorList>
            <person name="King R."/>
        </authorList>
    </citation>
    <scope>NUCLEOTIDE SEQUENCE [LARGE SCALE GENOMIC DNA]</scope>
    <source>
        <strain evidence="3">A3/5</strain>
    </source>
</reference>
<proteinExistence type="predicted"/>
<sequence>MPLQAIAIEERLAAKATANRNELIDRHSLRLELGQASRQMRVHLVLELLFGFFIGQGCTVIEVFLHLSATCVFPI</sequence>
<keyword evidence="1" id="KW-1133">Transmembrane helix</keyword>
<keyword evidence="1" id="KW-0472">Membrane</keyword>
<keyword evidence="1" id="KW-0812">Transmembrane</keyword>
<keyword evidence="3" id="KW-1185">Reference proteome</keyword>
<name>A0A2L2SSA5_9HYPO</name>
<evidence type="ECO:0000256" key="1">
    <source>
        <dbReference type="SAM" id="Phobius"/>
    </source>
</evidence>
<dbReference type="Proteomes" id="UP000245910">
    <property type="component" value="Chromosome II"/>
</dbReference>
<evidence type="ECO:0000313" key="3">
    <source>
        <dbReference type="Proteomes" id="UP000245910"/>
    </source>
</evidence>
<dbReference type="EMBL" id="LN649230">
    <property type="protein sequence ID" value="CEI59974.1"/>
    <property type="molecule type" value="Genomic_DNA"/>
</dbReference>
<protein>
    <submittedName>
        <fullName evidence="2">Uncharacterized protein</fullName>
    </submittedName>
</protein>
<feature type="transmembrane region" description="Helical" evidence="1">
    <location>
        <begin position="44"/>
        <end position="67"/>
    </location>
</feature>
<accession>A0A2L2SSA5</accession>